<dbReference type="Proteomes" id="UP000309997">
    <property type="component" value="Unassembled WGS sequence"/>
</dbReference>
<sequence length="88" mass="9430">MGGPGERLSIQFGKAHQCLDSVPTILSSMLTNLGIDYIALLAHFSASTLPAPVFKAGPDWISWHRVPPRASTTATRPDHPSSSTPISY</sequence>
<protein>
    <submittedName>
        <fullName evidence="1">Uncharacterized protein</fullName>
    </submittedName>
</protein>
<evidence type="ECO:0000313" key="2">
    <source>
        <dbReference type="Proteomes" id="UP000309997"/>
    </source>
</evidence>
<accession>A0ACC4BLL0</accession>
<reference evidence="1 2" key="1">
    <citation type="journal article" date="2024" name="Plant Biotechnol. J.">
        <title>Genome and CRISPR/Cas9 system of a widespread forest tree (Populus alba) in the world.</title>
        <authorList>
            <person name="Liu Y.J."/>
            <person name="Jiang P.F."/>
            <person name="Han X.M."/>
            <person name="Li X.Y."/>
            <person name="Wang H.M."/>
            <person name="Wang Y.J."/>
            <person name="Wang X.X."/>
            <person name="Zeng Q.Y."/>
        </authorList>
    </citation>
    <scope>NUCLEOTIDE SEQUENCE [LARGE SCALE GENOMIC DNA]</scope>
    <source>
        <strain evidence="2">cv. PAL-ZL1</strain>
    </source>
</reference>
<comment type="caution">
    <text evidence="1">The sequence shown here is derived from an EMBL/GenBank/DDBJ whole genome shotgun (WGS) entry which is preliminary data.</text>
</comment>
<keyword evidence="2" id="KW-1185">Reference proteome</keyword>
<organism evidence="1 2">
    <name type="scientific">Populus alba</name>
    <name type="common">White poplar</name>
    <dbReference type="NCBI Taxonomy" id="43335"/>
    <lineage>
        <taxon>Eukaryota</taxon>
        <taxon>Viridiplantae</taxon>
        <taxon>Streptophyta</taxon>
        <taxon>Embryophyta</taxon>
        <taxon>Tracheophyta</taxon>
        <taxon>Spermatophyta</taxon>
        <taxon>Magnoliopsida</taxon>
        <taxon>eudicotyledons</taxon>
        <taxon>Gunneridae</taxon>
        <taxon>Pentapetalae</taxon>
        <taxon>rosids</taxon>
        <taxon>fabids</taxon>
        <taxon>Malpighiales</taxon>
        <taxon>Salicaceae</taxon>
        <taxon>Saliceae</taxon>
        <taxon>Populus</taxon>
    </lineage>
</organism>
<evidence type="ECO:0000313" key="1">
    <source>
        <dbReference type="EMBL" id="KAL3579241.1"/>
    </source>
</evidence>
<dbReference type="EMBL" id="RCHU02000010">
    <property type="protein sequence ID" value="KAL3579241.1"/>
    <property type="molecule type" value="Genomic_DNA"/>
</dbReference>
<proteinExistence type="predicted"/>
<gene>
    <name evidence="1" type="ORF">D5086_020745</name>
</gene>
<name>A0ACC4BLL0_POPAL</name>